<dbReference type="PANTHER" id="PTHR43178">
    <property type="entry name" value="DIHYDROLIPOAMIDE ACETYLTRANSFERASE COMPONENT OF PYRUVATE DEHYDROGENASE COMPLEX"/>
    <property type="match status" value="1"/>
</dbReference>
<comment type="cofactor">
    <cofactor evidence="9">
        <name>(R)-lipoate</name>
        <dbReference type="ChEBI" id="CHEBI:83088"/>
    </cofactor>
    <text evidence="9">Binds 2 lipoyl cofactors covalently.</text>
</comment>
<evidence type="ECO:0000256" key="2">
    <source>
        <dbReference type="ARBA" id="ARBA00011484"/>
    </source>
</evidence>
<dbReference type="PROSITE" id="PS51826">
    <property type="entry name" value="PSBD"/>
    <property type="match status" value="1"/>
</dbReference>
<keyword evidence="4" id="KW-0677">Repeat</keyword>
<dbReference type="GO" id="GO:0004742">
    <property type="term" value="F:dihydrolipoyllysine-residue acetyltransferase activity"/>
    <property type="evidence" value="ECO:0007669"/>
    <property type="project" value="UniProtKB-EC"/>
</dbReference>
<dbReference type="Gene3D" id="4.10.320.10">
    <property type="entry name" value="E3-binding domain"/>
    <property type="match status" value="1"/>
</dbReference>
<feature type="domain" description="Lipoyl-binding" evidence="10">
    <location>
        <begin position="119"/>
        <end position="193"/>
    </location>
</feature>
<proteinExistence type="inferred from homology"/>
<dbReference type="InterPro" id="IPR001078">
    <property type="entry name" value="2-oxoacid_DH_actylTfrase"/>
</dbReference>
<evidence type="ECO:0000256" key="6">
    <source>
        <dbReference type="ARBA" id="ARBA00023315"/>
    </source>
</evidence>
<comment type="caution">
    <text evidence="12">The sequence shown here is derived from an EMBL/GenBank/DDBJ whole genome shotgun (WGS) entry which is preliminary data.</text>
</comment>
<evidence type="ECO:0000256" key="1">
    <source>
        <dbReference type="ARBA" id="ARBA00007317"/>
    </source>
</evidence>
<keyword evidence="5 9" id="KW-0450">Lipoyl</keyword>
<organism evidence="12 13">
    <name type="scientific">Pseudomonas shahriarae</name>
    <dbReference type="NCBI Taxonomy" id="2745512"/>
    <lineage>
        <taxon>Bacteria</taxon>
        <taxon>Pseudomonadati</taxon>
        <taxon>Pseudomonadota</taxon>
        <taxon>Gammaproteobacteria</taxon>
        <taxon>Pseudomonadales</taxon>
        <taxon>Pseudomonadaceae</taxon>
        <taxon>Pseudomonas</taxon>
    </lineage>
</organism>
<feature type="domain" description="Lipoyl-binding" evidence="10">
    <location>
        <begin position="2"/>
        <end position="75"/>
    </location>
</feature>
<evidence type="ECO:0000256" key="3">
    <source>
        <dbReference type="ARBA" id="ARBA00022679"/>
    </source>
</evidence>
<dbReference type="RefSeq" id="WP_169959902.1">
    <property type="nucleotide sequence ID" value="NZ_JAMDGV010000005.1"/>
</dbReference>
<sequence length="550" mass="56256">MSELIRVPDIGSGEGEVIELFVKVGDTVEADQSILTLESDKASMEIPAPKAGVVKSLKVKLGDRLKEGDELLELEIEGAADAAPAAAPAAAAAPAPAAEKPAAAEAPAAPAAAPAAATVQDIHVPDIGSSGKAKIIELLVKVGDTVEADQSLITLESDKASMEIPSPAAGVVESIAVKLEDEVGTGDFILKLKVQGAAPAAAPAPAAAAAAPAAKAEAAPAAAAPAPAAKAEAAPAPAAAPAPSGAKAHAGPAVRQLAREFGVELSAVSPTGPHGRVLKEDVQVYVKSMMQKAKEAPAAGTATGGSGIPPIRTVDFSRFGEIEEVPMTRLMQIGAAGLHASWLNIPHVTQFDQADITDLEAFRVAQKAVAEKAGVKLTVLPLLLKACAHLLKELPDFNSSLAPSGKAIIRKKYVHIGFAVDTPDGLLVPVIKNVDQKSLLQLAAEAAALAAKARDKKLTPDDMQGACFTISSLGHIGGTGFTPIVNAPEVAILGVSKATIQPVWDGKAFQPKLMLPLSLSYDHRVINGAAAARFTQRLSQLLNDIRTILL</sequence>
<dbReference type="InterPro" id="IPR036625">
    <property type="entry name" value="E3-bd_dom_sf"/>
</dbReference>
<evidence type="ECO:0000256" key="4">
    <source>
        <dbReference type="ARBA" id="ARBA00022737"/>
    </source>
</evidence>
<dbReference type="Pfam" id="PF00198">
    <property type="entry name" value="2-oxoacid_dh"/>
    <property type="match status" value="1"/>
</dbReference>
<evidence type="ECO:0000313" key="13">
    <source>
        <dbReference type="Proteomes" id="UP001148189"/>
    </source>
</evidence>
<dbReference type="InterPro" id="IPR000089">
    <property type="entry name" value="Biotin_lipoyl"/>
</dbReference>
<evidence type="ECO:0000256" key="7">
    <source>
        <dbReference type="ARBA" id="ARBA00025211"/>
    </source>
</evidence>
<dbReference type="InterPro" id="IPR023213">
    <property type="entry name" value="CAT-like_dom_sf"/>
</dbReference>
<evidence type="ECO:0000313" key="12">
    <source>
        <dbReference type="EMBL" id="MDD0984336.1"/>
    </source>
</evidence>
<dbReference type="Pfam" id="PF00364">
    <property type="entry name" value="Biotin_lipoyl"/>
    <property type="match status" value="2"/>
</dbReference>
<dbReference type="EC" id="2.3.1.12" evidence="9"/>
<feature type="domain" description="Peripheral subunit-binding (PSBD)" evidence="11">
    <location>
        <begin position="249"/>
        <end position="286"/>
    </location>
</feature>
<gene>
    <name evidence="12" type="primary">aceF</name>
    <name evidence="12" type="ORF">M5G21_05115</name>
</gene>
<evidence type="ECO:0000256" key="9">
    <source>
        <dbReference type="RuleBase" id="RU361137"/>
    </source>
</evidence>
<dbReference type="Proteomes" id="UP001148189">
    <property type="component" value="Unassembled WGS sequence"/>
</dbReference>
<name>A0ABT5N7P6_9PSED</name>
<dbReference type="SUPFAM" id="SSF51230">
    <property type="entry name" value="Single hybrid motif"/>
    <property type="match status" value="2"/>
</dbReference>
<dbReference type="PANTHER" id="PTHR43178:SF2">
    <property type="entry name" value="DIHYDROLIPOYLLYSINE-RESIDUE ACETYLTRANSFERASE COMPONENT OF PYRUVATE DEHYDROGENASE COMPLEX"/>
    <property type="match status" value="1"/>
</dbReference>
<dbReference type="Pfam" id="PF02817">
    <property type="entry name" value="E3_binding"/>
    <property type="match status" value="1"/>
</dbReference>
<dbReference type="InterPro" id="IPR003016">
    <property type="entry name" value="2-oxoA_DH_lipoyl-BS"/>
</dbReference>
<comment type="subunit">
    <text evidence="2 9">Forms a 24-polypeptide structural core with octahedral symmetry.</text>
</comment>
<dbReference type="InterPro" id="IPR006256">
    <property type="entry name" value="AcTrfase_Pyrv_DH_cplx"/>
</dbReference>
<dbReference type="SUPFAM" id="SSF52777">
    <property type="entry name" value="CoA-dependent acyltransferases"/>
    <property type="match status" value="1"/>
</dbReference>
<evidence type="ECO:0000256" key="5">
    <source>
        <dbReference type="ARBA" id="ARBA00022823"/>
    </source>
</evidence>
<dbReference type="Gene3D" id="2.40.50.100">
    <property type="match status" value="2"/>
</dbReference>
<dbReference type="PROSITE" id="PS50968">
    <property type="entry name" value="BIOTINYL_LIPOYL"/>
    <property type="match status" value="2"/>
</dbReference>
<reference evidence="12" key="1">
    <citation type="submission" date="2022-05" db="EMBL/GenBank/DDBJ databases">
        <title>Novel Pseudomonas spp. Isolated from a Rainbow Trout Aquaculture Facility.</title>
        <authorList>
            <person name="Testerman T."/>
            <person name="Graf J."/>
        </authorList>
    </citation>
    <scope>NUCLEOTIDE SEQUENCE</scope>
    <source>
        <strain evidence="12">ID1050</strain>
    </source>
</reference>
<dbReference type="Gene3D" id="3.30.559.10">
    <property type="entry name" value="Chloramphenicol acetyltransferase-like domain"/>
    <property type="match status" value="1"/>
</dbReference>
<comment type="function">
    <text evidence="7">The pyruvate dehydrogenase complex catalyzes the overall conversion of pyruvate to acetyl-CoA and CO(2). It contains multiple copies of three enzymatic components: pyruvate dehydrogenase (E1), dihydrolipoamide acetyltransferase (E2) and lipoamide dehydrogenase (E3).</text>
</comment>
<dbReference type="InterPro" id="IPR011053">
    <property type="entry name" value="Single_hybrid_motif"/>
</dbReference>
<dbReference type="EMBL" id="JAMDHD010000009">
    <property type="protein sequence ID" value="MDD0984336.1"/>
    <property type="molecule type" value="Genomic_DNA"/>
</dbReference>
<keyword evidence="13" id="KW-1185">Reference proteome</keyword>
<accession>A0ABT5N7P6</accession>
<keyword evidence="6 9" id="KW-0012">Acyltransferase</keyword>
<dbReference type="CDD" id="cd06849">
    <property type="entry name" value="lipoyl_domain"/>
    <property type="match status" value="2"/>
</dbReference>
<protein>
    <recommendedName>
        <fullName evidence="9">Acetyltransferase component of pyruvate dehydrogenase complex</fullName>
        <ecNumber evidence="9">2.3.1.12</ecNumber>
    </recommendedName>
</protein>
<evidence type="ECO:0000259" key="10">
    <source>
        <dbReference type="PROSITE" id="PS50968"/>
    </source>
</evidence>
<keyword evidence="3 9" id="KW-0808">Transferase</keyword>
<dbReference type="InterPro" id="IPR004167">
    <property type="entry name" value="PSBD"/>
</dbReference>
<comment type="similarity">
    <text evidence="1 9">Belongs to the 2-oxoacid dehydrogenase family.</text>
</comment>
<dbReference type="PROSITE" id="PS00189">
    <property type="entry name" value="LIPOYL"/>
    <property type="match status" value="2"/>
</dbReference>
<evidence type="ECO:0000256" key="8">
    <source>
        <dbReference type="ARBA" id="ARBA00048370"/>
    </source>
</evidence>
<dbReference type="SUPFAM" id="SSF47005">
    <property type="entry name" value="Peripheral subunit-binding domain of 2-oxo acid dehydrogenase complex"/>
    <property type="match status" value="1"/>
</dbReference>
<dbReference type="NCBIfam" id="TIGR01348">
    <property type="entry name" value="PDHac_trf_long"/>
    <property type="match status" value="1"/>
</dbReference>
<evidence type="ECO:0000259" key="11">
    <source>
        <dbReference type="PROSITE" id="PS51826"/>
    </source>
</evidence>
<dbReference type="InterPro" id="IPR050743">
    <property type="entry name" value="2-oxoacid_DH_E2_comp"/>
</dbReference>
<comment type="catalytic activity">
    <reaction evidence="8 9">
        <text>N(6)-[(R)-dihydrolipoyl]-L-lysyl-[protein] + acetyl-CoA = N(6)-[(R)-S(8)-acetyldihydrolipoyl]-L-lysyl-[protein] + CoA</text>
        <dbReference type="Rhea" id="RHEA:17017"/>
        <dbReference type="Rhea" id="RHEA-COMP:10475"/>
        <dbReference type="Rhea" id="RHEA-COMP:10478"/>
        <dbReference type="ChEBI" id="CHEBI:57287"/>
        <dbReference type="ChEBI" id="CHEBI:57288"/>
        <dbReference type="ChEBI" id="CHEBI:83100"/>
        <dbReference type="ChEBI" id="CHEBI:83111"/>
        <dbReference type="EC" id="2.3.1.12"/>
    </reaction>
</comment>